<dbReference type="RefSeq" id="WP_179648835.1">
    <property type="nucleotide sequence ID" value="NZ_JACBZM010000001.1"/>
</dbReference>
<sequence>MPTTVNVQDAKTRLSELLKSVEAGESVIIARAGKPIAELRPLQRVDLVYGGYDVEVDERFFAPLPEAEIAAWEGAASESGA</sequence>
<dbReference type="InterPro" id="IPR006442">
    <property type="entry name" value="Antitoxin_Phd/YefM"/>
</dbReference>
<reference evidence="3 4" key="1">
    <citation type="submission" date="2020-07" db="EMBL/GenBank/DDBJ databases">
        <title>Sequencing the genomes of 1000 actinobacteria strains.</title>
        <authorList>
            <person name="Klenk H.-P."/>
        </authorList>
    </citation>
    <scope>NUCLEOTIDE SEQUENCE [LARGE SCALE GENOMIC DNA]</scope>
    <source>
        <strain evidence="3 4">DSM 15131</strain>
    </source>
</reference>
<dbReference type="Proteomes" id="UP000562045">
    <property type="component" value="Unassembled WGS sequence"/>
</dbReference>
<dbReference type="AlphaFoldDB" id="A0A7Y9ZGQ6"/>
<dbReference type="PANTHER" id="PTHR35377">
    <property type="entry name" value="ANTITOXIN VAPB49-RELATED-RELATED"/>
    <property type="match status" value="1"/>
</dbReference>
<name>A0A7Y9ZGQ6_9ACTN</name>
<comment type="similarity">
    <text evidence="1 2">Belongs to the phD/YefM antitoxin family.</text>
</comment>
<evidence type="ECO:0000313" key="4">
    <source>
        <dbReference type="Proteomes" id="UP000562045"/>
    </source>
</evidence>
<dbReference type="NCBIfam" id="TIGR01552">
    <property type="entry name" value="phd_fam"/>
    <property type="match status" value="1"/>
</dbReference>
<dbReference type="EMBL" id="JACBZM010000001">
    <property type="protein sequence ID" value="NYI45132.1"/>
    <property type="molecule type" value="Genomic_DNA"/>
</dbReference>
<dbReference type="Pfam" id="PF02604">
    <property type="entry name" value="PhdYeFM_antitox"/>
    <property type="match status" value="1"/>
</dbReference>
<comment type="function">
    <text evidence="2">Antitoxin component of a type II toxin-antitoxin (TA) system.</text>
</comment>
<evidence type="ECO:0000256" key="2">
    <source>
        <dbReference type="RuleBase" id="RU362080"/>
    </source>
</evidence>
<comment type="caution">
    <text evidence="3">The sequence shown here is derived from an EMBL/GenBank/DDBJ whole genome shotgun (WGS) entry which is preliminary data.</text>
</comment>
<gene>
    <name evidence="3" type="ORF">BJ993_002212</name>
</gene>
<proteinExistence type="inferred from homology"/>
<dbReference type="SUPFAM" id="SSF143120">
    <property type="entry name" value="YefM-like"/>
    <property type="match status" value="1"/>
</dbReference>
<dbReference type="Gene3D" id="3.40.1620.10">
    <property type="entry name" value="YefM-like domain"/>
    <property type="match status" value="1"/>
</dbReference>
<evidence type="ECO:0000313" key="3">
    <source>
        <dbReference type="EMBL" id="NYI45132.1"/>
    </source>
</evidence>
<dbReference type="InterPro" id="IPR051416">
    <property type="entry name" value="phD-YefM_TA_antitoxins"/>
</dbReference>
<organism evidence="3 4">
    <name type="scientific">Nocardioides aromaticivorans</name>
    <dbReference type="NCBI Taxonomy" id="200618"/>
    <lineage>
        <taxon>Bacteria</taxon>
        <taxon>Bacillati</taxon>
        <taxon>Actinomycetota</taxon>
        <taxon>Actinomycetes</taxon>
        <taxon>Propionibacteriales</taxon>
        <taxon>Nocardioidaceae</taxon>
        <taxon>Nocardioides</taxon>
    </lineage>
</organism>
<accession>A0A7Y9ZGQ6</accession>
<dbReference type="InterPro" id="IPR036165">
    <property type="entry name" value="YefM-like_sf"/>
</dbReference>
<evidence type="ECO:0000256" key="1">
    <source>
        <dbReference type="ARBA" id="ARBA00009981"/>
    </source>
</evidence>
<protein>
    <recommendedName>
        <fullName evidence="2">Antitoxin</fullName>
    </recommendedName>
</protein>